<protein>
    <recommendedName>
        <fullName evidence="1">SpoVT-AbrB domain-containing protein</fullName>
    </recommendedName>
</protein>
<dbReference type="SMART" id="SM00966">
    <property type="entry name" value="SpoVT_AbrB"/>
    <property type="match status" value="1"/>
</dbReference>
<dbReference type="Proteomes" id="UP000287910">
    <property type="component" value="Unassembled WGS sequence"/>
</dbReference>
<dbReference type="SUPFAM" id="SSF89447">
    <property type="entry name" value="AbrB/MazE/MraZ-like"/>
    <property type="match status" value="1"/>
</dbReference>
<evidence type="ECO:0000259" key="1">
    <source>
        <dbReference type="SMART" id="SM00966"/>
    </source>
</evidence>
<reference evidence="2 3" key="1">
    <citation type="submission" date="2018-12" db="EMBL/GenBank/DDBJ databases">
        <title>Lysinibacillus antri sp. nov., isolated from a cave soil.</title>
        <authorList>
            <person name="Narsing Rao M.P."/>
            <person name="Zhang H."/>
            <person name="Dong Z.-Y."/>
            <person name="Niu X.-K."/>
            <person name="Zhang K."/>
            <person name="Fang B.-Z."/>
            <person name="Kang Y.-Q."/>
            <person name="Xiao M."/>
            <person name="Li W.-J."/>
        </authorList>
    </citation>
    <scope>NUCLEOTIDE SEQUENCE [LARGE SCALE GENOMIC DNA]</scope>
    <source>
        <strain evidence="2 3">SYSU K30002</strain>
    </source>
</reference>
<evidence type="ECO:0000313" key="2">
    <source>
        <dbReference type="EMBL" id="RUL47432.1"/>
    </source>
</evidence>
<dbReference type="InterPro" id="IPR037914">
    <property type="entry name" value="SpoVT-AbrB_sf"/>
</dbReference>
<dbReference type="EMBL" id="RYYR01000038">
    <property type="protein sequence ID" value="RUL47432.1"/>
    <property type="molecule type" value="Genomic_DNA"/>
</dbReference>
<dbReference type="Gene3D" id="2.10.260.10">
    <property type="match status" value="1"/>
</dbReference>
<evidence type="ECO:0000313" key="3">
    <source>
        <dbReference type="Proteomes" id="UP000287910"/>
    </source>
</evidence>
<gene>
    <name evidence="2" type="ORF">EK386_18105</name>
</gene>
<dbReference type="Pfam" id="PF04014">
    <property type="entry name" value="MazE_antitoxin"/>
    <property type="match status" value="1"/>
</dbReference>
<dbReference type="RefSeq" id="WP_126660586.1">
    <property type="nucleotide sequence ID" value="NZ_RYYR01000038.1"/>
</dbReference>
<accession>A0A3S0R3Y0</accession>
<keyword evidence="3" id="KW-1185">Reference proteome</keyword>
<sequence>MSSPKKVKVSKQRQMTIPKEFFDALHIQEEVTVELVEEGLLIKPVHKLPDDFAEQILESLVAKGFSGQELVEKFKEATQSTGWTTFRAMNQNDTI</sequence>
<proteinExistence type="predicted"/>
<comment type="caution">
    <text evidence="2">The sequence shown here is derived from an EMBL/GenBank/DDBJ whole genome shotgun (WGS) entry which is preliminary data.</text>
</comment>
<feature type="domain" description="SpoVT-AbrB" evidence="1">
    <location>
        <begin position="7"/>
        <end position="50"/>
    </location>
</feature>
<dbReference type="InterPro" id="IPR007159">
    <property type="entry name" value="SpoVT-AbrB_dom"/>
</dbReference>
<dbReference type="NCBIfam" id="TIGR01439">
    <property type="entry name" value="lp_hng_hel_AbrB"/>
    <property type="match status" value="1"/>
</dbReference>
<organism evidence="2 3">
    <name type="scientific">Lysinibacillus antri</name>
    <dbReference type="NCBI Taxonomy" id="2498145"/>
    <lineage>
        <taxon>Bacteria</taxon>
        <taxon>Bacillati</taxon>
        <taxon>Bacillota</taxon>
        <taxon>Bacilli</taxon>
        <taxon>Bacillales</taxon>
        <taxon>Bacillaceae</taxon>
        <taxon>Lysinibacillus</taxon>
    </lineage>
</organism>
<dbReference type="GO" id="GO:0003677">
    <property type="term" value="F:DNA binding"/>
    <property type="evidence" value="ECO:0007669"/>
    <property type="project" value="InterPro"/>
</dbReference>
<dbReference type="AlphaFoldDB" id="A0A3S0R3Y0"/>
<name>A0A3S0R3Y0_9BACI</name>